<dbReference type="InterPro" id="IPR050222">
    <property type="entry name" value="MATE_MdtK"/>
</dbReference>
<dbReference type="GO" id="GO:0005886">
    <property type="term" value="C:plasma membrane"/>
    <property type="evidence" value="ECO:0007669"/>
    <property type="project" value="TreeGrafter"/>
</dbReference>
<sequence length="456" mass="48761">MSGGSSAGTASGAAPLAPITHARVWAVAGPIIISNSTVPLIGIADTAVIGHLGEADFIAAIALGAIIFSTLYWIFGFLRMGTTALAAQARGRQDPDEIRAAIQRACLVGVTVGAAMIVLQLPLGWLVFEAFPAGDRVEALAGDYFAIRIWGAPAMLMNFAILGWFIGLQRADIALYLQLYLNLANLALDVLFVTGLGFTVDGVAFGTIIAEWTAMVLGLVLVLRHARATTGALFASGDRVRLLDRAALATMLSVNRDIFIRSAFLMAAFVWLTMQGAAQSDLILAANGVLLHFFYLTAHALDGFAFASEAFVGESKGGGDRQRLRHAVRLTSVWAVAAALLFALVFWLLGGWFISLLTNVAEVQETTRTYLPWAILFPLVTVASFQLDGIFVGATRTGDMRNMMALSFAVYIGAWWALQPHGNHGLWAAFILFNVARGITLAARYPALERSVAASR</sequence>
<evidence type="ECO:0000313" key="9">
    <source>
        <dbReference type="Proteomes" id="UP000470384"/>
    </source>
</evidence>
<feature type="transmembrane region" description="Helical" evidence="7">
    <location>
        <begin position="370"/>
        <end position="391"/>
    </location>
</feature>
<feature type="transmembrane region" description="Helical" evidence="7">
    <location>
        <begin position="145"/>
        <end position="167"/>
    </location>
</feature>
<dbReference type="AlphaFoldDB" id="A0A845Q8K0"/>
<evidence type="ECO:0000256" key="1">
    <source>
        <dbReference type="ARBA" id="ARBA00004141"/>
    </source>
</evidence>
<dbReference type="PANTHER" id="PTHR43298">
    <property type="entry name" value="MULTIDRUG RESISTANCE PROTEIN NORM-RELATED"/>
    <property type="match status" value="1"/>
</dbReference>
<feature type="transmembrane region" description="Helical" evidence="7">
    <location>
        <begin position="290"/>
        <end position="312"/>
    </location>
</feature>
<keyword evidence="3" id="KW-0813">Transport</keyword>
<organism evidence="8 9">
    <name type="scientific">Pyruvatibacter mobilis</name>
    <dbReference type="NCBI Taxonomy" id="1712261"/>
    <lineage>
        <taxon>Bacteria</taxon>
        <taxon>Pseudomonadati</taxon>
        <taxon>Pseudomonadota</taxon>
        <taxon>Alphaproteobacteria</taxon>
        <taxon>Hyphomicrobiales</taxon>
        <taxon>Parvibaculaceae</taxon>
        <taxon>Pyruvatibacter</taxon>
    </lineage>
</organism>
<dbReference type="GO" id="GO:0015297">
    <property type="term" value="F:antiporter activity"/>
    <property type="evidence" value="ECO:0007669"/>
    <property type="project" value="InterPro"/>
</dbReference>
<name>A0A845Q8K0_9HYPH</name>
<keyword evidence="9" id="KW-1185">Reference proteome</keyword>
<evidence type="ECO:0000256" key="6">
    <source>
        <dbReference type="ARBA" id="ARBA00023136"/>
    </source>
</evidence>
<evidence type="ECO:0000313" key="8">
    <source>
        <dbReference type="EMBL" id="NBG94767.1"/>
    </source>
</evidence>
<feature type="transmembrane region" description="Helical" evidence="7">
    <location>
        <begin position="333"/>
        <end position="358"/>
    </location>
</feature>
<keyword evidence="6 7" id="KW-0472">Membrane</keyword>
<evidence type="ECO:0000256" key="7">
    <source>
        <dbReference type="SAM" id="Phobius"/>
    </source>
</evidence>
<keyword evidence="4 7" id="KW-0812">Transmembrane</keyword>
<feature type="transmembrane region" description="Helical" evidence="7">
    <location>
        <begin position="204"/>
        <end position="223"/>
    </location>
</feature>
<accession>A0A845Q8K0</accession>
<dbReference type="GO" id="GO:0042910">
    <property type="term" value="F:xenobiotic transmembrane transporter activity"/>
    <property type="evidence" value="ECO:0007669"/>
    <property type="project" value="InterPro"/>
</dbReference>
<dbReference type="GeneID" id="300655636"/>
<dbReference type="EMBL" id="WXYQ01000003">
    <property type="protein sequence ID" value="NBG94767.1"/>
    <property type="molecule type" value="Genomic_DNA"/>
</dbReference>
<feature type="transmembrane region" description="Helical" evidence="7">
    <location>
        <begin position="101"/>
        <end position="125"/>
    </location>
</feature>
<dbReference type="Pfam" id="PF01554">
    <property type="entry name" value="MatE"/>
    <property type="match status" value="2"/>
</dbReference>
<comment type="caution">
    <text evidence="8">The sequence shown here is derived from an EMBL/GenBank/DDBJ whole genome shotgun (WGS) entry which is preliminary data.</text>
</comment>
<evidence type="ECO:0000256" key="5">
    <source>
        <dbReference type="ARBA" id="ARBA00022989"/>
    </source>
</evidence>
<feature type="transmembrane region" description="Helical" evidence="7">
    <location>
        <begin position="425"/>
        <end position="447"/>
    </location>
</feature>
<dbReference type="RefSeq" id="WP_160586849.1">
    <property type="nucleotide sequence ID" value="NZ_BMHN01000001.1"/>
</dbReference>
<dbReference type="InterPro" id="IPR044644">
    <property type="entry name" value="DinF-like"/>
</dbReference>
<keyword evidence="5 7" id="KW-1133">Transmembrane helix</keyword>
<dbReference type="OrthoDB" id="9789527at2"/>
<dbReference type="InterPro" id="IPR002528">
    <property type="entry name" value="MATE_fam"/>
</dbReference>
<gene>
    <name evidence="8" type="ORF">GTQ45_03370</name>
</gene>
<evidence type="ECO:0000256" key="4">
    <source>
        <dbReference type="ARBA" id="ARBA00022692"/>
    </source>
</evidence>
<reference evidence="8 9" key="1">
    <citation type="journal article" date="2016" name="Int. J. Syst. Evol. Microbiol.">
        <title>Pyruvatibacter mobilis gen. nov., sp. nov., a marine bacterium from the culture broth of Picochlorum sp. 122.</title>
        <authorList>
            <person name="Wang G."/>
            <person name="Tang M."/>
            <person name="Wu H."/>
            <person name="Dai S."/>
            <person name="Li T."/>
            <person name="Chen C."/>
            <person name="He H."/>
            <person name="Fan J."/>
            <person name="Xiang W."/>
            <person name="Li X."/>
        </authorList>
    </citation>
    <scope>NUCLEOTIDE SEQUENCE [LARGE SCALE GENOMIC DNA]</scope>
    <source>
        <strain evidence="8 9">GYP-11</strain>
    </source>
</reference>
<dbReference type="CDD" id="cd13136">
    <property type="entry name" value="MATE_DinF_like"/>
    <property type="match status" value="1"/>
</dbReference>
<dbReference type="NCBIfam" id="TIGR00797">
    <property type="entry name" value="matE"/>
    <property type="match status" value="1"/>
</dbReference>
<comment type="similarity">
    <text evidence="2">Belongs to the multi antimicrobial extrusion (MATE) (TC 2.A.66.1) family.</text>
</comment>
<feature type="transmembrane region" description="Helical" evidence="7">
    <location>
        <begin position="258"/>
        <end position="278"/>
    </location>
</feature>
<evidence type="ECO:0000256" key="3">
    <source>
        <dbReference type="ARBA" id="ARBA00022448"/>
    </source>
</evidence>
<feature type="transmembrane region" description="Helical" evidence="7">
    <location>
        <begin position="179"/>
        <end position="198"/>
    </location>
</feature>
<dbReference type="PANTHER" id="PTHR43298:SF2">
    <property type="entry name" value="FMN_FAD EXPORTER YEEO-RELATED"/>
    <property type="match status" value="1"/>
</dbReference>
<evidence type="ECO:0000256" key="2">
    <source>
        <dbReference type="ARBA" id="ARBA00010199"/>
    </source>
</evidence>
<feature type="transmembrane region" description="Helical" evidence="7">
    <location>
        <begin position="57"/>
        <end position="80"/>
    </location>
</feature>
<dbReference type="Proteomes" id="UP000470384">
    <property type="component" value="Unassembled WGS sequence"/>
</dbReference>
<proteinExistence type="inferred from homology"/>
<comment type="subcellular location">
    <subcellularLocation>
        <location evidence="1">Membrane</location>
        <topology evidence="1">Multi-pass membrane protein</topology>
    </subcellularLocation>
</comment>
<protein>
    <submittedName>
        <fullName evidence="8">MATE family efflux transporter</fullName>
    </submittedName>
</protein>
<feature type="transmembrane region" description="Helical" evidence="7">
    <location>
        <begin position="403"/>
        <end position="419"/>
    </location>
</feature>